<dbReference type="UniPathway" id="UPA00053">
    <property type="reaction ID" value="UER00089"/>
</dbReference>
<comment type="function">
    <text evidence="1 9">Catalyzes the transfer of the enolpyruvyl moiety of phosphoenolpyruvate (PEP) to the 5-hydroxyl of shikimate-3-phosphate (S3P) to produce enolpyruvyl shikimate-3-phosphate and inorganic phosphate.</text>
</comment>
<accession>A0A2X0RXE0</accession>
<feature type="binding site" evidence="9">
    <location>
        <position position="339"/>
    </location>
    <ligand>
        <name>3-phosphoshikimate</name>
        <dbReference type="ChEBI" id="CHEBI:145989"/>
    </ligand>
</feature>
<dbReference type="PIRSF" id="PIRSF000505">
    <property type="entry name" value="EPSPS"/>
    <property type="match status" value="1"/>
</dbReference>
<feature type="binding site" evidence="9">
    <location>
        <position position="120"/>
    </location>
    <ligand>
        <name>phosphoenolpyruvate</name>
        <dbReference type="ChEBI" id="CHEBI:58702"/>
    </ligand>
</feature>
<organism evidence="11 12">
    <name type="scientific">Brochothrix thermosphacta</name>
    <name type="common">Microbacterium thermosphactum</name>
    <dbReference type="NCBI Taxonomy" id="2756"/>
    <lineage>
        <taxon>Bacteria</taxon>
        <taxon>Bacillati</taxon>
        <taxon>Bacillota</taxon>
        <taxon>Bacilli</taxon>
        <taxon>Bacillales</taxon>
        <taxon>Listeriaceae</taxon>
        <taxon>Brochothrix</taxon>
    </lineage>
</organism>
<feature type="binding site" evidence="9">
    <location>
        <position position="20"/>
    </location>
    <ligand>
        <name>3-phosphoshikimate</name>
        <dbReference type="ChEBI" id="CHEBI:145989"/>
    </ligand>
</feature>
<comment type="caution">
    <text evidence="9">Lacks conserved residue(s) required for the propagation of feature annotation.</text>
</comment>
<evidence type="ECO:0000256" key="7">
    <source>
        <dbReference type="ARBA" id="ARBA00023141"/>
    </source>
</evidence>
<name>A0A2X0RXE0_BROTH</name>
<feature type="binding site" evidence="9">
    <location>
        <position position="167"/>
    </location>
    <ligand>
        <name>3-phosphoshikimate</name>
        <dbReference type="ChEBI" id="CHEBI:145989"/>
    </ligand>
</feature>
<dbReference type="PANTHER" id="PTHR21090:SF5">
    <property type="entry name" value="PENTAFUNCTIONAL AROM POLYPEPTIDE"/>
    <property type="match status" value="1"/>
</dbReference>
<dbReference type="Proteomes" id="UP000270190">
    <property type="component" value="Unassembled WGS sequence"/>
</dbReference>
<comment type="pathway">
    <text evidence="2 9">Metabolic intermediate biosynthesis; chorismate biosynthesis; chorismate from D-erythrose 4-phosphate and phosphoenolpyruvate: step 6/7.</text>
</comment>
<feature type="binding site" evidence="9">
    <location>
        <position position="25"/>
    </location>
    <ligand>
        <name>3-phosphoshikimate</name>
        <dbReference type="ChEBI" id="CHEBI:145989"/>
    </ligand>
</feature>
<dbReference type="EMBL" id="OUNC01000003">
    <property type="protein sequence ID" value="SPP26727.1"/>
    <property type="molecule type" value="Genomic_DNA"/>
</dbReference>
<evidence type="ECO:0000256" key="3">
    <source>
        <dbReference type="ARBA" id="ARBA00009948"/>
    </source>
</evidence>
<dbReference type="PROSITE" id="PS00104">
    <property type="entry name" value="EPSP_SYNTHASE_1"/>
    <property type="match status" value="1"/>
</dbReference>
<dbReference type="GO" id="GO:0003866">
    <property type="term" value="F:3-phosphoshikimate 1-carboxyvinyltransferase activity"/>
    <property type="evidence" value="ECO:0007669"/>
    <property type="project" value="UniProtKB-UniRule"/>
</dbReference>
<keyword evidence="6 9" id="KW-0808">Transferase</keyword>
<feature type="binding site" evidence="9">
    <location>
        <position position="21"/>
    </location>
    <ligand>
        <name>3-phosphoshikimate</name>
        <dbReference type="ChEBI" id="CHEBI:145989"/>
    </ligand>
</feature>
<dbReference type="FunFam" id="3.65.10.10:FF:000005">
    <property type="entry name" value="3-phosphoshikimate 1-carboxyvinyltransferase"/>
    <property type="match status" value="1"/>
</dbReference>
<dbReference type="EC" id="2.5.1.19" evidence="9"/>
<dbReference type="PROSITE" id="PS00885">
    <property type="entry name" value="EPSP_SYNTHASE_2"/>
    <property type="match status" value="1"/>
</dbReference>
<dbReference type="InterPro" id="IPR023193">
    <property type="entry name" value="EPSP_synthase_CS"/>
</dbReference>
<dbReference type="GO" id="GO:0005737">
    <property type="term" value="C:cytoplasm"/>
    <property type="evidence" value="ECO:0007669"/>
    <property type="project" value="UniProtKB-SubCell"/>
</dbReference>
<dbReference type="InterPro" id="IPR006264">
    <property type="entry name" value="EPSP_synthase"/>
</dbReference>
<evidence type="ECO:0000256" key="6">
    <source>
        <dbReference type="ARBA" id="ARBA00022679"/>
    </source>
</evidence>
<evidence type="ECO:0000256" key="9">
    <source>
        <dbReference type="HAMAP-Rule" id="MF_00210"/>
    </source>
</evidence>
<comment type="subunit">
    <text evidence="9">Monomer.</text>
</comment>
<feature type="binding site" evidence="9">
    <location>
        <position position="385"/>
    </location>
    <ligand>
        <name>phosphoenolpyruvate</name>
        <dbReference type="ChEBI" id="CHEBI:58702"/>
    </ligand>
</feature>
<sequence>MKTVNAIKQLNGTIEVPGDKSISHRAIMFGALANGQTTIEHFLHGEDCLSTIGVFRQLGVAIDVSSDKITVHGTGIESLKQPTTILNVGNSGTTIRLMMGILAGRPFESQLTGDASIQKRPMNRVITPLKTMSAAISAQEGGLAPVTVSAVEAITGINYDMPVASAQVKSALLFAGMQSDDVTIINEKEKSRDHTERMLQQFGGEITINGLSISITKQPPLQGQNIYVPGDISSAAFFLVAASLLAGSNVMLKNVGMNPTRTGIIDVLRDMGAAIAETSQPTTGEPLSDLTVSAAPLKATEIGGSLIPRLIDELPIIALLATQAQGTTVIKDAEELKVKETNRIDTVAEELTKMGADITATPDGLIIKGPTALHGATVSSHGDHRIGMMLAVAGFIASSPVELEDAEAIAVSYPNFFEHVEQLSK</sequence>
<dbReference type="GO" id="GO:0009423">
    <property type="term" value="P:chorismate biosynthetic process"/>
    <property type="evidence" value="ECO:0007669"/>
    <property type="project" value="UniProtKB-UniRule"/>
</dbReference>
<dbReference type="HAMAP" id="MF_00210">
    <property type="entry name" value="EPSP_synth"/>
    <property type="match status" value="1"/>
</dbReference>
<gene>
    <name evidence="9 11" type="primary">aroA</name>
    <name evidence="11" type="ORF">BTBSAS_110076</name>
</gene>
<dbReference type="Gene3D" id="3.65.10.10">
    <property type="entry name" value="Enolpyruvate transferase domain"/>
    <property type="match status" value="2"/>
</dbReference>
<keyword evidence="5 9" id="KW-0028">Amino-acid biosynthesis</keyword>
<dbReference type="PANTHER" id="PTHR21090">
    <property type="entry name" value="AROM/DEHYDROQUINATE SYNTHASE"/>
    <property type="match status" value="1"/>
</dbReference>
<dbReference type="FunFam" id="3.65.10.10:FF:000006">
    <property type="entry name" value="3-phosphoshikimate 1-carboxyvinyltransferase"/>
    <property type="match status" value="1"/>
</dbReference>
<keyword evidence="4 9" id="KW-0963">Cytoplasm</keyword>
<feature type="binding site" evidence="9">
    <location>
        <position position="343"/>
    </location>
    <ligand>
        <name>phosphoenolpyruvate</name>
        <dbReference type="ChEBI" id="CHEBI:58702"/>
    </ligand>
</feature>
<evidence type="ECO:0000256" key="2">
    <source>
        <dbReference type="ARBA" id="ARBA00004811"/>
    </source>
</evidence>
<feature type="binding site" evidence="9">
    <location>
        <position position="20"/>
    </location>
    <ligand>
        <name>phosphoenolpyruvate</name>
        <dbReference type="ChEBI" id="CHEBI:58702"/>
    </ligand>
</feature>
<proteinExistence type="inferred from homology"/>
<dbReference type="InterPro" id="IPR013792">
    <property type="entry name" value="RNA3'P_cycl/enolpyr_Trfase_a/b"/>
</dbReference>
<dbReference type="CDD" id="cd01556">
    <property type="entry name" value="EPSP_synthase"/>
    <property type="match status" value="1"/>
</dbReference>
<reference evidence="12" key="1">
    <citation type="submission" date="2018-04" db="EMBL/GenBank/DDBJ databases">
        <authorList>
            <person name="Illikoud N."/>
        </authorList>
    </citation>
    <scope>NUCLEOTIDE SEQUENCE [LARGE SCALE GENOMIC DNA]</scope>
</reference>
<dbReference type="GO" id="GO:0008652">
    <property type="term" value="P:amino acid biosynthetic process"/>
    <property type="evidence" value="ECO:0007669"/>
    <property type="project" value="UniProtKB-KW"/>
</dbReference>
<dbReference type="AlphaFoldDB" id="A0A2X0RXE0"/>
<dbReference type="RefSeq" id="WP_120487333.1">
    <property type="nucleotide sequence ID" value="NZ_CBCPKC010000009.1"/>
</dbReference>
<evidence type="ECO:0000256" key="5">
    <source>
        <dbReference type="ARBA" id="ARBA00022605"/>
    </source>
</evidence>
<feature type="binding site" evidence="9">
    <location>
        <position position="165"/>
    </location>
    <ligand>
        <name>3-phosphoshikimate</name>
        <dbReference type="ChEBI" id="CHEBI:145989"/>
    </ligand>
</feature>
<evidence type="ECO:0000313" key="11">
    <source>
        <dbReference type="EMBL" id="SPP26727.1"/>
    </source>
</evidence>
<dbReference type="InterPro" id="IPR036968">
    <property type="entry name" value="Enolpyruvate_Tfrase_sf"/>
</dbReference>
<feature type="binding site" evidence="9">
    <location>
        <position position="92"/>
    </location>
    <ligand>
        <name>phosphoenolpyruvate</name>
        <dbReference type="ChEBI" id="CHEBI:58702"/>
    </ligand>
</feature>
<dbReference type="Pfam" id="PF00275">
    <property type="entry name" value="EPSP_synthase"/>
    <property type="match status" value="1"/>
</dbReference>
<comment type="similarity">
    <text evidence="3 9">Belongs to the EPSP synthase family.</text>
</comment>
<comment type="subcellular location">
    <subcellularLocation>
        <location evidence="9">Cytoplasm</location>
    </subcellularLocation>
</comment>
<evidence type="ECO:0000256" key="4">
    <source>
        <dbReference type="ARBA" id="ARBA00022490"/>
    </source>
</evidence>
<dbReference type="SUPFAM" id="SSF55205">
    <property type="entry name" value="EPT/RTPC-like"/>
    <property type="match status" value="1"/>
</dbReference>
<feature type="active site" description="Proton acceptor" evidence="9">
    <location>
        <position position="312"/>
    </location>
</feature>
<dbReference type="InterPro" id="IPR001986">
    <property type="entry name" value="Enolpyruvate_Tfrase_dom"/>
</dbReference>
<protein>
    <recommendedName>
        <fullName evidence="9">3-phosphoshikimate 1-carboxyvinyltransferase</fullName>
        <ecNumber evidence="9">2.5.1.19</ecNumber>
    </recommendedName>
    <alternativeName>
        <fullName evidence="9">5-enolpyruvylshikimate-3-phosphate synthase</fullName>
        <shortName evidence="9">EPSP synthase</shortName>
        <shortName evidence="9">EPSPS</shortName>
    </alternativeName>
</protein>
<feature type="binding site" evidence="9">
    <location>
        <position position="167"/>
    </location>
    <ligand>
        <name>phosphoenolpyruvate</name>
        <dbReference type="ChEBI" id="CHEBI:58702"/>
    </ligand>
</feature>
<feature type="domain" description="Enolpyruvate transferase" evidence="10">
    <location>
        <begin position="5"/>
        <end position="419"/>
    </location>
</feature>
<evidence type="ECO:0000256" key="8">
    <source>
        <dbReference type="ARBA" id="ARBA00044633"/>
    </source>
</evidence>
<comment type="catalytic activity">
    <reaction evidence="8">
        <text>3-phosphoshikimate + phosphoenolpyruvate = 5-O-(1-carboxyvinyl)-3-phosphoshikimate + phosphate</text>
        <dbReference type="Rhea" id="RHEA:21256"/>
        <dbReference type="ChEBI" id="CHEBI:43474"/>
        <dbReference type="ChEBI" id="CHEBI:57701"/>
        <dbReference type="ChEBI" id="CHEBI:58702"/>
        <dbReference type="ChEBI" id="CHEBI:145989"/>
        <dbReference type="EC" id="2.5.1.19"/>
    </reaction>
    <physiologicalReaction direction="left-to-right" evidence="8">
        <dbReference type="Rhea" id="RHEA:21257"/>
    </physiologicalReaction>
</comment>
<evidence type="ECO:0000259" key="10">
    <source>
        <dbReference type="Pfam" id="PF00275"/>
    </source>
</evidence>
<dbReference type="NCBIfam" id="TIGR01356">
    <property type="entry name" value="aroA"/>
    <property type="match status" value="1"/>
</dbReference>
<dbReference type="GO" id="GO:0009073">
    <property type="term" value="P:aromatic amino acid family biosynthetic process"/>
    <property type="evidence" value="ECO:0007669"/>
    <property type="project" value="UniProtKB-KW"/>
</dbReference>
<feature type="binding site" evidence="9">
    <location>
        <position position="312"/>
    </location>
    <ligand>
        <name>3-phosphoshikimate</name>
        <dbReference type="ChEBI" id="CHEBI:145989"/>
    </ligand>
</feature>
<evidence type="ECO:0000256" key="1">
    <source>
        <dbReference type="ARBA" id="ARBA00002174"/>
    </source>
</evidence>
<evidence type="ECO:0000313" key="12">
    <source>
        <dbReference type="Proteomes" id="UP000270190"/>
    </source>
</evidence>
<keyword evidence="7 9" id="KW-0057">Aromatic amino acid biosynthesis</keyword>